<reference evidence="4" key="1">
    <citation type="submission" date="2018-09" db="EMBL/GenBank/DDBJ databases">
        <authorList>
            <person name="Livingstone P.G."/>
            <person name="Whitworth D.E."/>
        </authorList>
    </citation>
    <scope>NUCLEOTIDE SEQUENCE [LARGE SCALE GENOMIC DNA]</scope>
    <source>
        <strain evidence="4">CA040B</strain>
    </source>
</reference>
<dbReference type="EMBL" id="RAWG01000003">
    <property type="protein sequence ID" value="RKH48170.1"/>
    <property type="molecule type" value="Genomic_DNA"/>
</dbReference>
<dbReference type="Gene3D" id="3.40.50.720">
    <property type="entry name" value="NAD(P)-binding Rossmann-like Domain"/>
    <property type="match status" value="1"/>
</dbReference>
<dbReference type="PANTHER" id="PTHR11695:SF294">
    <property type="entry name" value="RETICULON-4-INTERACTING PROTEIN 1, MITOCHONDRIAL"/>
    <property type="match status" value="1"/>
</dbReference>
<evidence type="ECO:0000313" key="4">
    <source>
        <dbReference type="Proteomes" id="UP000273405"/>
    </source>
</evidence>
<gene>
    <name evidence="3" type="ORF">D7X12_00900</name>
</gene>
<comment type="caution">
    <text evidence="3">The sequence shown here is derived from an EMBL/GenBank/DDBJ whole genome shotgun (WGS) entry which is preliminary data.</text>
</comment>
<dbReference type="GO" id="GO:0016491">
    <property type="term" value="F:oxidoreductase activity"/>
    <property type="evidence" value="ECO:0007669"/>
    <property type="project" value="UniProtKB-KW"/>
</dbReference>
<evidence type="ECO:0000256" key="1">
    <source>
        <dbReference type="ARBA" id="ARBA00023002"/>
    </source>
</evidence>
<protein>
    <submittedName>
        <fullName evidence="3">NAD(P)-dependent alcohol dehydrogenase</fullName>
    </submittedName>
</protein>
<keyword evidence="1" id="KW-0560">Oxidoreductase</keyword>
<keyword evidence="4" id="KW-1185">Reference proteome</keyword>
<sequence length="328" mass="35137">MKALVQDRYGSSEVLHLRDIDVPRVGENDVLLRVHAAALHMGDWHLMTGLPYLVRLGFGLRGPKIAVRGMDVAGRVEAVGKGVTEFQPGDEVFGVCDGALAEYACARKDKLLRKPSNLTFEQAAAVPTSASTALQALRDSGGLQPGQKVLIIGAGGGVGLFAVQLARALGAHVTGVCSTTKVDWVRSLGADDVIDYTRQDFTALAQRYDLILDTAGNRPLSLLRRALTPQGTLVLVGGEEGGRWFGGNERQLQALALSPFVSHKLRGLLALARKEDLAFLKELIEAGKLMPVIDKTFPLREGREAVHYLEGGRTRGKVVVTNDVAAAS</sequence>
<proteinExistence type="predicted"/>
<dbReference type="SUPFAM" id="SSF51735">
    <property type="entry name" value="NAD(P)-binding Rossmann-fold domains"/>
    <property type="match status" value="1"/>
</dbReference>
<dbReference type="CDD" id="cd08267">
    <property type="entry name" value="MDR1"/>
    <property type="match status" value="1"/>
</dbReference>
<dbReference type="Pfam" id="PF08240">
    <property type="entry name" value="ADH_N"/>
    <property type="match status" value="1"/>
</dbReference>
<organism evidence="3 4">
    <name type="scientific">Corallococcus sicarius</name>
    <dbReference type="NCBI Taxonomy" id="2316726"/>
    <lineage>
        <taxon>Bacteria</taxon>
        <taxon>Pseudomonadati</taxon>
        <taxon>Myxococcota</taxon>
        <taxon>Myxococcia</taxon>
        <taxon>Myxococcales</taxon>
        <taxon>Cystobacterineae</taxon>
        <taxon>Myxococcaceae</taxon>
        <taxon>Corallococcus</taxon>
    </lineage>
</organism>
<dbReference type="RefSeq" id="WP_120623369.1">
    <property type="nucleotide sequence ID" value="NZ_RAWG01000003.1"/>
</dbReference>
<dbReference type="InterPro" id="IPR050700">
    <property type="entry name" value="YIM1/Zinc_Alcohol_DH_Fams"/>
</dbReference>
<dbReference type="OrthoDB" id="9805663at2"/>
<dbReference type="PANTHER" id="PTHR11695">
    <property type="entry name" value="ALCOHOL DEHYDROGENASE RELATED"/>
    <property type="match status" value="1"/>
</dbReference>
<dbReference type="Proteomes" id="UP000273405">
    <property type="component" value="Unassembled WGS sequence"/>
</dbReference>
<dbReference type="SUPFAM" id="SSF50129">
    <property type="entry name" value="GroES-like"/>
    <property type="match status" value="1"/>
</dbReference>
<feature type="domain" description="Enoyl reductase (ER)" evidence="2">
    <location>
        <begin position="10"/>
        <end position="320"/>
    </location>
</feature>
<accession>A0A3A8NYE9</accession>
<evidence type="ECO:0000259" key="2">
    <source>
        <dbReference type="SMART" id="SM00829"/>
    </source>
</evidence>
<name>A0A3A8NYE9_9BACT</name>
<evidence type="ECO:0000313" key="3">
    <source>
        <dbReference type="EMBL" id="RKH48170.1"/>
    </source>
</evidence>
<dbReference type="InterPro" id="IPR013154">
    <property type="entry name" value="ADH-like_N"/>
</dbReference>
<dbReference type="Pfam" id="PF13602">
    <property type="entry name" value="ADH_zinc_N_2"/>
    <property type="match status" value="1"/>
</dbReference>
<dbReference type="InterPro" id="IPR002364">
    <property type="entry name" value="Quin_OxRdtase/zeta-crystal_CS"/>
</dbReference>
<dbReference type="AlphaFoldDB" id="A0A3A8NYE9"/>
<dbReference type="PROSITE" id="PS01162">
    <property type="entry name" value="QOR_ZETA_CRYSTAL"/>
    <property type="match status" value="1"/>
</dbReference>
<dbReference type="InterPro" id="IPR011032">
    <property type="entry name" value="GroES-like_sf"/>
</dbReference>
<dbReference type="SMART" id="SM00829">
    <property type="entry name" value="PKS_ER"/>
    <property type="match status" value="1"/>
</dbReference>
<dbReference type="Gene3D" id="3.90.180.10">
    <property type="entry name" value="Medium-chain alcohol dehydrogenases, catalytic domain"/>
    <property type="match status" value="1"/>
</dbReference>
<dbReference type="GO" id="GO:0008270">
    <property type="term" value="F:zinc ion binding"/>
    <property type="evidence" value="ECO:0007669"/>
    <property type="project" value="InterPro"/>
</dbReference>
<dbReference type="InterPro" id="IPR036291">
    <property type="entry name" value="NAD(P)-bd_dom_sf"/>
</dbReference>
<dbReference type="InterPro" id="IPR020843">
    <property type="entry name" value="ER"/>
</dbReference>